<keyword evidence="9" id="KW-1185">Reference proteome</keyword>
<sequence length="258" mass="29090">MAANYWASTQRQHWLFSRETLADARAKLQNGDKLAHSQFLLPDQRLLNIYFNQRRSPHFGNVSKVPRSSSMRAAKHAHSTELIKLGKRMSTRQQAIATAQVYLKRFYTKNEIRQTNPYLVLTTAFYLACKIEECPQHIRFVVGEARGLWPEFITPDVAKLGECEFALISEMNSQLIVHHPYRTLSELQSELSLSSDEVALAWSVINDHYLTDLPLLHPPHVIAIMAILVAVVFKPSHPGNFAGSAQASLVGAMREGVA</sequence>
<organism evidence="8 9">
    <name type="scientific">Penicillium alfredii</name>
    <dbReference type="NCBI Taxonomy" id="1506179"/>
    <lineage>
        <taxon>Eukaryota</taxon>
        <taxon>Fungi</taxon>
        <taxon>Dikarya</taxon>
        <taxon>Ascomycota</taxon>
        <taxon>Pezizomycotina</taxon>
        <taxon>Eurotiomycetes</taxon>
        <taxon>Eurotiomycetidae</taxon>
        <taxon>Eurotiales</taxon>
        <taxon>Aspergillaceae</taxon>
        <taxon>Penicillium</taxon>
    </lineage>
</organism>
<reference evidence="8" key="2">
    <citation type="journal article" date="2023" name="IMA Fungus">
        <title>Comparative genomic study of the Penicillium genus elucidates a diverse pangenome and 15 lateral gene transfer events.</title>
        <authorList>
            <person name="Petersen C."/>
            <person name="Sorensen T."/>
            <person name="Nielsen M.R."/>
            <person name="Sondergaard T.E."/>
            <person name="Sorensen J.L."/>
            <person name="Fitzpatrick D.A."/>
            <person name="Frisvad J.C."/>
            <person name="Nielsen K.L."/>
        </authorList>
    </citation>
    <scope>NUCLEOTIDE SEQUENCE</scope>
    <source>
        <strain evidence="8">IBT 34128</strain>
    </source>
</reference>
<protein>
    <recommendedName>
        <fullName evidence="3">RNA polymerase II holoenzyme cyclin-like subunit</fullName>
    </recommendedName>
</protein>
<dbReference type="SUPFAM" id="SSF47954">
    <property type="entry name" value="Cyclin-like"/>
    <property type="match status" value="2"/>
</dbReference>
<evidence type="ECO:0000256" key="6">
    <source>
        <dbReference type="RuleBase" id="RU000383"/>
    </source>
</evidence>
<evidence type="ECO:0000256" key="5">
    <source>
        <dbReference type="ARBA" id="ARBA00025278"/>
    </source>
</evidence>
<dbReference type="CDD" id="cd20513">
    <property type="entry name" value="CYCLIN_CCNC_rpt1"/>
    <property type="match status" value="1"/>
</dbReference>
<comment type="function">
    <text evidence="5">Component of the SRB8-11 complex. The SRB8-11 complex is a regulatory module of the Mediator complex which is itself involved in regulation of basal and activated RNA polymerase II-dependent transcription. The SRB8-11 complex may be involved in the transcriptional repression of a subset of genes regulated by Mediator. It may inhibit the association of the Mediator complex with RNA polymerase II to form the holoenzyme complex. The SRB8-11 complex phosphorylates the C-terminal domain (CTD) of the largest subunit of RNA polymerase II.</text>
</comment>
<keyword evidence="6" id="KW-0195">Cyclin</keyword>
<evidence type="ECO:0000313" key="8">
    <source>
        <dbReference type="EMBL" id="KAJ5102045.1"/>
    </source>
</evidence>
<dbReference type="OrthoDB" id="10266018at2759"/>
<gene>
    <name evidence="8" type="ORF">NUU61_004267</name>
</gene>
<accession>A0A9W9KD41</accession>
<evidence type="ECO:0000256" key="3">
    <source>
        <dbReference type="ARBA" id="ARBA00014912"/>
    </source>
</evidence>
<dbReference type="PANTHER" id="PTHR10026">
    <property type="entry name" value="CYCLIN"/>
    <property type="match status" value="1"/>
</dbReference>
<reference evidence="8" key="1">
    <citation type="submission" date="2022-11" db="EMBL/GenBank/DDBJ databases">
        <authorList>
            <person name="Petersen C."/>
        </authorList>
    </citation>
    <scope>NUCLEOTIDE SEQUENCE</scope>
    <source>
        <strain evidence="8">IBT 34128</strain>
    </source>
</reference>
<comment type="caution">
    <text evidence="8">The sequence shown here is derived from an EMBL/GenBank/DDBJ whole genome shotgun (WGS) entry which is preliminary data.</text>
</comment>
<evidence type="ECO:0000256" key="2">
    <source>
        <dbReference type="ARBA" id="ARBA00011612"/>
    </source>
</evidence>
<dbReference type="PIRSF" id="PIRSF028758">
    <property type="entry name" value="Cyclin, C/H/G types"/>
    <property type="match status" value="1"/>
</dbReference>
<dbReference type="Gene3D" id="1.10.472.10">
    <property type="entry name" value="Cyclin-like"/>
    <property type="match status" value="2"/>
</dbReference>
<feature type="domain" description="Cyclin-like" evidence="7">
    <location>
        <begin position="80"/>
        <end position="169"/>
    </location>
</feature>
<dbReference type="InterPro" id="IPR036915">
    <property type="entry name" value="Cyclin-like_sf"/>
</dbReference>
<dbReference type="InterPro" id="IPR043198">
    <property type="entry name" value="Cyclin/Ssn8"/>
</dbReference>
<dbReference type="GO" id="GO:0006357">
    <property type="term" value="P:regulation of transcription by RNA polymerase II"/>
    <property type="evidence" value="ECO:0007669"/>
    <property type="project" value="InterPro"/>
</dbReference>
<dbReference type="EMBL" id="JAPMSZ010000005">
    <property type="protein sequence ID" value="KAJ5102045.1"/>
    <property type="molecule type" value="Genomic_DNA"/>
</dbReference>
<dbReference type="RefSeq" id="XP_056512876.1">
    <property type="nucleotide sequence ID" value="XM_056654849.1"/>
</dbReference>
<comment type="subunit">
    <text evidence="2">Component of the SRB8-11 complex, a regulatory module of the Mediator complex.</text>
</comment>
<dbReference type="InterPro" id="IPR006671">
    <property type="entry name" value="Cyclin_N"/>
</dbReference>
<name>A0A9W9KD41_9EURO</name>
<dbReference type="SMART" id="SM00385">
    <property type="entry name" value="CYCLIN"/>
    <property type="match status" value="1"/>
</dbReference>
<dbReference type="InterPro" id="IPR013763">
    <property type="entry name" value="Cyclin-like_dom"/>
</dbReference>
<evidence type="ECO:0000256" key="1">
    <source>
        <dbReference type="ARBA" id="ARBA00008638"/>
    </source>
</evidence>
<evidence type="ECO:0000259" key="7">
    <source>
        <dbReference type="SMART" id="SM00385"/>
    </source>
</evidence>
<dbReference type="GO" id="GO:0016538">
    <property type="term" value="F:cyclin-dependent protein serine/threonine kinase regulator activity"/>
    <property type="evidence" value="ECO:0007669"/>
    <property type="project" value="InterPro"/>
</dbReference>
<comment type="similarity">
    <text evidence="1">Belongs to the cyclin family. Cyclin C subfamily.</text>
</comment>
<dbReference type="GeneID" id="81394017"/>
<evidence type="ECO:0000256" key="4">
    <source>
        <dbReference type="ARBA" id="ARBA00022491"/>
    </source>
</evidence>
<dbReference type="Proteomes" id="UP001141434">
    <property type="component" value="Unassembled WGS sequence"/>
</dbReference>
<proteinExistence type="inferred from homology"/>
<dbReference type="CDD" id="cd20546">
    <property type="entry name" value="CYCLIN_SpCG1C_ScCTK2-like_rpt2"/>
    <property type="match status" value="1"/>
</dbReference>
<evidence type="ECO:0000313" key="9">
    <source>
        <dbReference type="Proteomes" id="UP001141434"/>
    </source>
</evidence>
<keyword evidence="4" id="KW-0678">Repressor</keyword>
<dbReference type="Pfam" id="PF00134">
    <property type="entry name" value="Cyclin_N"/>
    <property type="match status" value="1"/>
</dbReference>
<dbReference type="AlphaFoldDB" id="A0A9W9KD41"/>